<feature type="transmembrane region" description="Helical" evidence="1">
    <location>
        <begin position="57"/>
        <end position="75"/>
    </location>
</feature>
<dbReference type="AlphaFoldDB" id="A0A853BIP7"/>
<dbReference type="RefSeq" id="WP_179766905.1">
    <property type="nucleotide sequence ID" value="NZ_JACCFO010000001.1"/>
</dbReference>
<dbReference type="Proteomes" id="UP000575985">
    <property type="component" value="Unassembled WGS sequence"/>
</dbReference>
<feature type="transmembrane region" description="Helical" evidence="1">
    <location>
        <begin position="143"/>
        <end position="163"/>
    </location>
</feature>
<dbReference type="InterPro" id="IPR009339">
    <property type="entry name" value="DUF998"/>
</dbReference>
<evidence type="ECO:0000256" key="1">
    <source>
        <dbReference type="SAM" id="Phobius"/>
    </source>
</evidence>
<evidence type="ECO:0000313" key="2">
    <source>
        <dbReference type="EMBL" id="NYI95378.1"/>
    </source>
</evidence>
<evidence type="ECO:0000313" key="3">
    <source>
        <dbReference type="Proteomes" id="UP000575985"/>
    </source>
</evidence>
<dbReference type="Pfam" id="PF06197">
    <property type="entry name" value="DUF998"/>
    <property type="match status" value="1"/>
</dbReference>
<name>A0A853BIP7_9ACTN</name>
<protein>
    <submittedName>
        <fullName evidence="2">Putative membrane protein</fullName>
    </submittedName>
</protein>
<feature type="transmembrane region" description="Helical" evidence="1">
    <location>
        <begin position="82"/>
        <end position="103"/>
    </location>
</feature>
<accession>A0A853BIP7</accession>
<feature type="transmembrane region" description="Helical" evidence="1">
    <location>
        <begin position="109"/>
        <end position="131"/>
    </location>
</feature>
<keyword evidence="3" id="KW-1185">Reference proteome</keyword>
<sequence length="211" mass="21556">MQLLTAHLAVQAAWPEPYSWARNNVSDLGAVSCGMGGDAPQVRYVCSPLHDLMNVSFALEGVLLTAGAALLTSLWPRRGRVTAWLGGALLLVQGLGWIVIGLAPSDTRSAVHGVGALLLAVGNGGLIALAAGASGGPLRALRLSALVAGAVGLTASLLYSVEADLGLGLGGMERLWVFAVLVWTTYAGARLLLAPTAPPPPAQPQQEPSTP</sequence>
<gene>
    <name evidence="2" type="ORF">HNR12_001655</name>
</gene>
<dbReference type="EMBL" id="JACCFO010000001">
    <property type="protein sequence ID" value="NYI95378.1"/>
    <property type="molecule type" value="Genomic_DNA"/>
</dbReference>
<organism evidence="2 3">
    <name type="scientific">Streptomonospora nanhaiensis</name>
    <dbReference type="NCBI Taxonomy" id="1323731"/>
    <lineage>
        <taxon>Bacteria</taxon>
        <taxon>Bacillati</taxon>
        <taxon>Actinomycetota</taxon>
        <taxon>Actinomycetes</taxon>
        <taxon>Streptosporangiales</taxon>
        <taxon>Nocardiopsidaceae</taxon>
        <taxon>Streptomonospora</taxon>
    </lineage>
</organism>
<reference evidence="2 3" key="1">
    <citation type="submission" date="2020-07" db="EMBL/GenBank/DDBJ databases">
        <title>Sequencing the genomes of 1000 actinobacteria strains.</title>
        <authorList>
            <person name="Klenk H.-P."/>
        </authorList>
    </citation>
    <scope>NUCLEOTIDE SEQUENCE [LARGE SCALE GENOMIC DNA]</scope>
    <source>
        <strain evidence="2 3">DSM 45927</strain>
    </source>
</reference>
<feature type="transmembrane region" description="Helical" evidence="1">
    <location>
        <begin position="175"/>
        <end position="193"/>
    </location>
</feature>
<keyword evidence="1" id="KW-0812">Transmembrane</keyword>
<keyword evidence="1" id="KW-0472">Membrane</keyword>
<proteinExistence type="predicted"/>
<keyword evidence="1" id="KW-1133">Transmembrane helix</keyword>
<comment type="caution">
    <text evidence="2">The sequence shown here is derived from an EMBL/GenBank/DDBJ whole genome shotgun (WGS) entry which is preliminary data.</text>
</comment>